<organism evidence="2 3">
    <name type="scientific">Paenibacillus prosopidis</name>
    <dbReference type="NCBI Taxonomy" id="630520"/>
    <lineage>
        <taxon>Bacteria</taxon>
        <taxon>Bacillati</taxon>
        <taxon>Bacillota</taxon>
        <taxon>Bacilli</taxon>
        <taxon>Bacillales</taxon>
        <taxon>Paenibacillaceae</taxon>
        <taxon>Paenibacillus</taxon>
    </lineage>
</organism>
<dbReference type="AlphaFoldDB" id="A0A368VKQ5"/>
<keyword evidence="1" id="KW-0812">Transmembrane</keyword>
<dbReference type="OrthoDB" id="2456141at2"/>
<keyword evidence="1" id="KW-0472">Membrane</keyword>
<dbReference type="Proteomes" id="UP000252415">
    <property type="component" value="Unassembled WGS sequence"/>
</dbReference>
<evidence type="ECO:0000313" key="2">
    <source>
        <dbReference type="EMBL" id="RCW40867.1"/>
    </source>
</evidence>
<accession>A0A368VKQ5</accession>
<proteinExistence type="predicted"/>
<protein>
    <submittedName>
        <fullName evidence="2">Uncharacterized protein</fullName>
    </submittedName>
</protein>
<name>A0A368VKQ5_9BACL</name>
<evidence type="ECO:0000313" key="3">
    <source>
        <dbReference type="Proteomes" id="UP000252415"/>
    </source>
</evidence>
<dbReference type="EMBL" id="QPJD01000029">
    <property type="protein sequence ID" value="RCW40867.1"/>
    <property type="molecule type" value="Genomic_DNA"/>
</dbReference>
<keyword evidence="3" id="KW-1185">Reference proteome</keyword>
<comment type="caution">
    <text evidence="2">The sequence shown here is derived from an EMBL/GenBank/DDBJ whole genome shotgun (WGS) entry which is preliminary data.</text>
</comment>
<dbReference type="RefSeq" id="WP_114384133.1">
    <property type="nucleotide sequence ID" value="NZ_QPJD01000029.1"/>
</dbReference>
<evidence type="ECO:0000256" key="1">
    <source>
        <dbReference type="SAM" id="Phobius"/>
    </source>
</evidence>
<keyword evidence="1" id="KW-1133">Transmembrane helix</keyword>
<reference evidence="2 3" key="1">
    <citation type="submission" date="2018-07" db="EMBL/GenBank/DDBJ databases">
        <title>Genomic Encyclopedia of Type Strains, Phase III (KMG-III): the genomes of soil and plant-associated and newly described type strains.</title>
        <authorList>
            <person name="Whitman W."/>
        </authorList>
    </citation>
    <scope>NUCLEOTIDE SEQUENCE [LARGE SCALE GENOMIC DNA]</scope>
    <source>
        <strain evidence="2 3">CECT 7506</strain>
    </source>
</reference>
<sequence>MKLNLKLSKWTGLVILLSLVIFIIIIYYTEVKSVREAKNNLLKHNTQITKIFSLENVRGWGENPEYSGIVKFNGERCRIWTSGNGVITENECEWNYDQGELRSLRE</sequence>
<gene>
    <name evidence="2" type="ORF">DFP97_12922</name>
</gene>
<feature type="transmembrane region" description="Helical" evidence="1">
    <location>
        <begin position="12"/>
        <end position="29"/>
    </location>
</feature>